<evidence type="ECO:0000256" key="2">
    <source>
        <dbReference type="SAM" id="Phobius"/>
    </source>
</evidence>
<evidence type="ECO:0008006" key="6">
    <source>
        <dbReference type="Google" id="ProtNLM"/>
    </source>
</evidence>
<evidence type="ECO:0000313" key="5">
    <source>
        <dbReference type="Proteomes" id="UP001432166"/>
    </source>
</evidence>
<feature type="transmembrane region" description="Helical" evidence="2">
    <location>
        <begin position="106"/>
        <end position="127"/>
    </location>
</feature>
<accession>A0ABZ1JKB4</accession>
<keyword evidence="3" id="KW-0732">Signal</keyword>
<feature type="region of interest" description="Disordered" evidence="1">
    <location>
        <begin position="33"/>
        <end position="105"/>
    </location>
</feature>
<reference evidence="4" key="1">
    <citation type="submission" date="2022-10" db="EMBL/GenBank/DDBJ databases">
        <title>The complete genomes of actinobacterial strains from the NBC collection.</title>
        <authorList>
            <person name="Joergensen T.S."/>
            <person name="Alvarez Arevalo M."/>
            <person name="Sterndorff E.B."/>
            <person name="Faurdal D."/>
            <person name="Vuksanovic O."/>
            <person name="Mourched A.-S."/>
            <person name="Charusanti P."/>
            <person name="Shaw S."/>
            <person name="Blin K."/>
            <person name="Weber T."/>
        </authorList>
    </citation>
    <scope>NUCLEOTIDE SEQUENCE</scope>
    <source>
        <strain evidence="4">NBC_00189</strain>
    </source>
</reference>
<feature type="signal peptide" evidence="3">
    <location>
        <begin position="1"/>
        <end position="27"/>
    </location>
</feature>
<protein>
    <recommendedName>
        <fullName evidence="6">Gram-positive cocci surface proteins LPxTG domain-containing protein</fullName>
    </recommendedName>
</protein>
<keyword evidence="2" id="KW-1133">Transmembrane helix</keyword>
<feature type="chain" id="PRO_5046409637" description="Gram-positive cocci surface proteins LPxTG domain-containing protein" evidence="3">
    <location>
        <begin position="28"/>
        <end position="132"/>
    </location>
</feature>
<gene>
    <name evidence="4" type="ORF">OG288_22100</name>
</gene>
<dbReference type="RefSeq" id="WP_265651117.1">
    <property type="nucleotide sequence ID" value="NZ_CP108133.1"/>
</dbReference>
<feature type="compositionally biased region" description="Low complexity" evidence="1">
    <location>
        <begin position="33"/>
        <end position="44"/>
    </location>
</feature>
<dbReference type="Proteomes" id="UP001432166">
    <property type="component" value="Chromosome"/>
</dbReference>
<feature type="compositionally biased region" description="Basic and acidic residues" evidence="1">
    <location>
        <begin position="87"/>
        <end position="98"/>
    </location>
</feature>
<keyword evidence="2" id="KW-0472">Membrane</keyword>
<sequence>MTPWLRTLRVTGLLLPLLAGPAFTPYAAAYEPVPAPAESRAGSRAGEGRERPGREAPPTHPDSAETQEASIAPEAPRNTVPPPARPIDAREAADRPVHPPEPALKVLPLGTGLVLIGLGLGLAFLSLKTRRP</sequence>
<dbReference type="EMBL" id="CP108133">
    <property type="protein sequence ID" value="WTP50756.1"/>
    <property type="molecule type" value="Genomic_DNA"/>
</dbReference>
<keyword evidence="5" id="KW-1185">Reference proteome</keyword>
<evidence type="ECO:0000256" key="3">
    <source>
        <dbReference type="SAM" id="SignalP"/>
    </source>
</evidence>
<organism evidence="4 5">
    <name type="scientific">Streptomyces tauricus</name>
    <dbReference type="NCBI Taxonomy" id="68274"/>
    <lineage>
        <taxon>Bacteria</taxon>
        <taxon>Bacillati</taxon>
        <taxon>Actinomycetota</taxon>
        <taxon>Actinomycetes</taxon>
        <taxon>Kitasatosporales</taxon>
        <taxon>Streptomycetaceae</taxon>
        <taxon>Streptomyces</taxon>
        <taxon>Streptomyces aurantiacus group</taxon>
    </lineage>
</organism>
<name>A0ABZ1JKB4_9ACTN</name>
<keyword evidence="2" id="KW-0812">Transmembrane</keyword>
<evidence type="ECO:0000313" key="4">
    <source>
        <dbReference type="EMBL" id="WTP50756.1"/>
    </source>
</evidence>
<evidence type="ECO:0000256" key="1">
    <source>
        <dbReference type="SAM" id="MobiDB-lite"/>
    </source>
</evidence>
<proteinExistence type="predicted"/>